<dbReference type="PANTHER" id="PTHR43245">
    <property type="entry name" value="BIFUNCTIONAL POLYMYXIN RESISTANCE PROTEIN ARNA"/>
    <property type="match status" value="1"/>
</dbReference>
<dbReference type="EMBL" id="LT630287">
    <property type="protein sequence ID" value="SFV41809.1"/>
    <property type="molecule type" value="Genomic_DNA"/>
</dbReference>
<evidence type="ECO:0000259" key="1">
    <source>
        <dbReference type="Pfam" id="PF01370"/>
    </source>
</evidence>
<dbReference type="InterPro" id="IPR050177">
    <property type="entry name" value="Lipid_A_modif_metabolic_enz"/>
</dbReference>
<dbReference type="EMBL" id="JQBK01000013">
    <property type="protein sequence ID" value="KRN86806.1"/>
    <property type="molecule type" value="Genomic_DNA"/>
</dbReference>
<dbReference type="AlphaFoldDB" id="A0A0R2KG32"/>
<dbReference type="SUPFAM" id="SSF51735">
    <property type="entry name" value="NAD(P)-binding Rossmann-fold domains"/>
    <property type="match status" value="1"/>
</dbReference>
<dbReference type="OrthoDB" id="9807212at2"/>
<dbReference type="InterPro" id="IPR001509">
    <property type="entry name" value="Epimerase_deHydtase"/>
</dbReference>
<name>A0A0R2KG32_9LACO</name>
<reference evidence="3" key="3">
    <citation type="submission" date="2016-11" db="EMBL/GenBank/DDBJ databases">
        <authorList>
            <person name="Jaros S."/>
            <person name="Januszkiewicz K."/>
            <person name="Wedrychowicz H."/>
        </authorList>
    </citation>
    <scope>NUCLEOTIDE SEQUENCE [LARGE SCALE GENOMIC DNA]</scope>
    <source>
        <strain evidence="3">ACA-DC 1533</strain>
    </source>
</reference>
<dbReference type="Proteomes" id="UP000051491">
    <property type="component" value="Unassembled WGS sequence"/>
</dbReference>
<dbReference type="InterPro" id="IPR036291">
    <property type="entry name" value="NAD(P)-bd_dom_sf"/>
</dbReference>
<dbReference type="KEGG" id="laca:LAC1533_2383"/>
<gene>
    <name evidence="2" type="ORF">IV43_GL000392</name>
    <name evidence="3" type="ORF">LAC1533_2383</name>
</gene>
<dbReference type="Pfam" id="PF01370">
    <property type="entry name" value="Epimerase"/>
    <property type="match status" value="1"/>
</dbReference>
<dbReference type="STRING" id="89059.LAC1533_2383"/>
<dbReference type="GeneID" id="95350465"/>
<evidence type="ECO:0000313" key="2">
    <source>
        <dbReference type="EMBL" id="KRN86806.1"/>
    </source>
</evidence>
<sequence length="321" mass="36235">MKIVVIGAYGHIGSYLVPKLVKNNNEVIAVSRGKHQPYTQDSGWKKIQHMSLDRVKDPKFATKIAALNADVVVDLINFKLEDTQKMTAALKNTQLSHYLFCSSIWAHGRAKTLPADPNDPAKEPLDDYGKNKFASEQFLKHEYRTNGFPVTIIMPGQISGPGWTIINPVGNTDLGVFQKIANGEKITLPNFGMETLHHVHADDVAQMFYKAILHRNQALGESFHAVAAESMTLYGYAKACYQFFGQEPQIDFLAWPEWVKLVNNQELSEHSYYHLARSGSYSIENARKLLNYEPKYTTLETVEQGIQSYLERGLITLKKSE</sequence>
<accession>A0A0R2KG32</accession>
<dbReference type="Gene3D" id="3.40.50.720">
    <property type="entry name" value="NAD(P)-binding Rossmann-like Domain"/>
    <property type="match status" value="1"/>
</dbReference>
<evidence type="ECO:0000313" key="5">
    <source>
        <dbReference type="Proteomes" id="UP000190935"/>
    </source>
</evidence>
<proteinExistence type="predicted"/>
<dbReference type="Proteomes" id="UP000190935">
    <property type="component" value="Chromosome I"/>
</dbReference>
<feature type="domain" description="NAD-dependent epimerase/dehydratase" evidence="1">
    <location>
        <begin position="3"/>
        <end position="217"/>
    </location>
</feature>
<protein>
    <submittedName>
        <fullName evidence="3">mRNA-binding protein</fullName>
    </submittedName>
</protein>
<organism evidence="2 4">
    <name type="scientific">Ligilactobacillus acidipiscis</name>
    <dbReference type="NCBI Taxonomy" id="89059"/>
    <lineage>
        <taxon>Bacteria</taxon>
        <taxon>Bacillati</taxon>
        <taxon>Bacillota</taxon>
        <taxon>Bacilli</taxon>
        <taxon>Lactobacillales</taxon>
        <taxon>Lactobacillaceae</taxon>
        <taxon>Ligilactobacillus</taxon>
    </lineage>
</organism>
<evidence type="ECO:0000313" key="3">
    <source>
        <dbReference type="EMBL" id="SFV41809.1"/>
    </source>
</evidence>
<reference evidence="5" key="2">
    <citation type="submission" date="2016-11" db="EMBL/GenBank/DDBJ databases">
        <authorList>
            <person name="Papadimitriou K."/>
        </authorList>
    </citation>
    <scope>NUCLEOTIDE SEQUENCE [LARGE SCALE GENOMIC DNA]</scope>
    <source>
        <strain evidence="5">ACA-DC 1533</strain>
    </source>
</reference>
<reference evidence="2 4" key="1">
    <citation type="journal article" date="2015" name="Genome Announc.">
        <title>Expanding the biotechnology potential of lactobacilli through comparative genomics of 213 strains and associated genera.</title>
        <authorList>
            <person name="Sun Z."/>
            <person name="Harris H.M."/>
            <person name="McCann A."/>
            <person name="Guo C."/>
            <person name="Argimon S."/>
            <person name="Zhang W."/>
            <person name="Yang X."/>
            <person name="Jeffery I.B."/>
            <person name="Cooney J.C."/>
            <person name="Kagawa T.F."/>
            <person name="Liu W."/>
            <person name="Song Y."/>
            <person name="Salvetti E."/>
            <person name="Wrobel A."/>
            <person name="Rasinkangas P."/>
            <person name="Parkhill J."/>
            <person name="Rea M.C."/>
            <person name="O'Sullivan O."/>
            <person name="Ritari J."/>
            <person name="Douillard F.P."/>
            <person name="Paul Ross R."/>
            <person name="Yang R."/>
            <person name="Briner A.E."/>
            <person name="Felis G.E."/>
            <person name="de Vos W.M."/>
            <person name="Barrangou R."/>
            <person name="Klaenhammer T.R."/>
            <person name="Caufield P.W."/>
            <person name="Cui Y."/>
            <person name="Zhang H."/>
            <person name="O'Toole P.W."/>
        </authorList>
    </citation>
    <scope>NUCLEOTIDE SEQUENCE [LARGE SCALE GENOMIC DNA]</scope>
    <source>
        <strain evidence="2 4">DSM 15353</strain>
    </source>
</reference>
<dbReference type="RefSeq" id="WP_010495679.1">
    <property type="nucleotide sequence ID" value="NZ_CP173417.1"/>
</dbReference>
<dbReference type="PATRIC" id="fig|89059.3.peg.398"/>
<evidence type="ECO:0000313" key="4">
    <source>
        <dbReference type="Proteomes" id="UP000051491"/>
    </source>
</evidence>